<dbReference type="Gene3D" id="1.10.287.1490">
    <property type="match status" value="1"/>
</dbReference>
<dbReference type="InterPro" id="IPR017871">
    <property type="entry name" value="ABC_transporter-like_CS"/>
</dbReference>
<sequence>MTPLIQIQNAVKRFGHKVLLDGASVSLVEGQKVGMIGRNGAGKSTLCRAILGDEDLEKGEVILHPKLRLGYLRQHDPFEEGETVVGFLMRDSGQPDWKCGEIAGQFEIKGAMLETPVRQLSGGWQTRVKLTALLLHDPNYLLLDEPTNFLDLRTQMLLERFLLDFRGGVMVVSHDRAFLKQTCTHTLELSRGKLQMFPGDVDAYLVVQEERKEHDQRVNQATRAKQKQLQRFIEKNRAQANTASQARSKAKQLDRLQLIEIEEDEASAYVRVPLVEKRKGTVVRCDNMTIGYPTKKIADEVTLDIEHGGRIGVVGDNGQGKTTLLRTLVGSIDPLVGDVKWGHHADVGVYAQHVYTTLPGNETVEEYLRTAADPDVSTQQVLNVAGSFLFRGDDVRKKIKVLSGGERARLCLAGLLLGKHNVLILDEPGNHLDVETVESLVRALETYNGTVIFTSHDRYFMKSVATNIVEVRDGRVIHFPDDYDHYVYRLNQEIDEEGGAAPGGKLPASSDHHSAGGDKGDRRDRNKQLRTMRKDLKKIETKIAEMDDEKKKLNDKLMKLTDAKEAEKTHTQLVAVTQELEQLEEQWLALNEELMEADGY</sequence>
<dbReference type="InterPro" id="IPR051309">
    <property type="entry name" value="ABCF_ATPase"/>
</dbReference>
<keyword evidence="2 6" id="KW-0067">ATP-binding</keyword>
<feature type="domain" description="ABC transporter" evidence="5">
    <location>
        <begin position="283"/>
        <end position="498"/>
    </location>
</feature>
<dbReference type="Gene3D" id="3.40.50.300">
    <property type="entry name" value="P-loop containing nucleotide triphosphate hydrolases"/>
    <property type="match status" value="2"/>
</dbReference>
<dbReference type="RefSeq" id="WP_230221205.1">
    <property type="nucleotide sequence ID" value="NZ_JAJKFT010000010.1"/>
</dbReference>
<evidence type="ECO:0000313" key="7">
    <source>
        <dbReference type="Proteomes" id="UP001139103"/>
    </source>
</evidence>
<dbReference type="SMART" id="SM00382">
    <property type="entry name" value="AAA"/>
    <property type="match status" value="2"/>
</dbReference>
<evidence type="ECO:0000256" key="4">
    <source>
        <dbReference type="SAM" id="MobiDB-lite"/>
    </source>
</evidence>
<dbReference type="Pfam" id="PF00005">
    <property type="entry name" value="ABC_tran"/>
    <property type="match status" value="2"/>
</dbReference>
<keyword evidence="7" id="KW-1185">Reference proteome</keyword>
<dbReference type="InterPro" id="IPR003439">
    <property type="entry name" value="ABC_transporter-like_ATP-bd"/>
</dbReference>
<dbReference type="Pfam" id="PF12848">
    <property type="entry name" value="ABC_tran_Xtn"/>
    <property type="match status" value="1"/>
</dbReference>
<reference evidence="6" key="1">
    <citation type="submission" date="2021-11" db="EMBL/GenBank/DDBJ databases">
        <title>Genome sequence.</title>
        <authorList>
            <person name="Sun Q."/>
        </authorList>
    </citation>
    <scope>NUCLEOTIDE SEQUENCE</scope>
    <source>
        <strain evidence="6">JC732</strain>
    </source>
</reference>
<dbReference type="SUPFAM" id="SSF52540">
    <property type="entry name" value="P-loop containing nucleoside triphosphate hydrolases"/>
    <property type="match status" value="2"/>
</dbReference>
<comment type="caution">
    <text evidence="6">The sequence shown here is derived from an EMBL/GenBank/DDBJ whole genome shotgun (WGS) entry which is preliminary data.</text>
</comment>
<dbReference type="PANTHER" id="PTHR42855">
    <property type="entry name" value="ABC TRANSPORTER ATP-BINDING SUBUNIT"/>
    <property type="match status" value="1"/>
</dbReference>
<dbReference type="Proteomes" id="UP001139103">
    <property type="component" value="Unassembled WGS sequence"/>
</dbReference>
<proteinExistence type="predicted"/>
<dbReference type="PROSITE" id="PS50893">
    <property type="entry name" value="ABC_TRANSPORTER_2"/>
    <property type="match status" value="2"/>
</dbReference>
<gene>
    <name evidence="6" type="ORF">LOC68_17745</name>
</gene>
<dbReference type="InterPro" id="IPR027417">
    <property type="entry name" value="P-loop_NTPase"/>
</dbReference>
<feature type="domain" description="ABC transporter" evidence="5">
    <location>
        <begin position="5"/>
        <end position="216"/>
    </location>
</feature>
<dbReference type="EMBL" id="JAJKFT010000010">
    <property type="protein sequence ID" value="MCC9630241.1"/>
    <property type="molecule type" value="Genomic_DNA"/>
</dbReference>
<evidence type="ECO:0000259" key="5">
    <source>
        <dbReference type="PROSITE" id="PS50893"/>
    </source>
</evidence>
<evidence type="ECO:0000256" key="2">
    <source>
        <dbReference type="ARBA" id="ARBA00022840"/>
    </source>
</evidence>
<evidence type="ECO:0000256" key="3">
    <source>
        <dbReference type="SAM" id="Coils"/>
    </source>
</evidence>
<dbReference type="InterPro" id="IPR003593">
    <property type="entry name" value="AAA+_ATPase"/>
</dbReference>
<dbReference type="PROSITE" id="PS00211">
    <property type="entry name" value="ABC_TRANSPORTER_1"/>
    <property type="match status" value="1"/>
</dbReference>
<dbReference type="CDD" id="cd03221">
    <property type="entry name" value="ABCF_EF-3"/>
    <property type="match status" value="2"/>
</dbReference>
<keyword evidence="1" id="KW-0547">Nucleotide-binding</keyword>
<accession>A0A9X1MPB4</accession>
<name>A0A9X1MPB4_9BACT</name>
<feature type="compositionally biased region" description="Basic and acidic residues" evidence="4">
    <location>
        <begin position="510"/>
        <end position="528"/>
    </location>
</feature>
<feature type="coiled-coil region" evidence="3">
    <location>
        <begin position="529"/>
        <end position="593"/>
    </location>
</feature>
<evidence type="ECO:0000256" key="1">
    <source>
        <dbReference type="ARBA" id="ARBA00022741"/>
    </source>
</evidence>
<evidence type="ECO:0000313" key="6">
    <source>
        <dbReference type="EMBL" id="MCC9630241.1"/>
    </source>
</evidence>
<protein>
    <submittedName>
        <fullName evidence="6">ABC-F family ATP-binding cassette domain-containing protein</fullName>
    </submittedName>
</protein>
<dbReference type="GO" id="GO:0005524">
    <property type="term" value="F:ATP binding"/>
    <property type="evidence" value="ECO:0007669"/>
    <property type="project" value="UniProtKB-KW"/>
</dbReference>
<dbReference type="AlphaFoldDB" id="A0A9X1MPB4"/>
<feature type="region of interest" description="Disordered" evidence="4">
    <location>
        <begin position="497"/>
        <end position="528"/>
    </location>
</feature>
<organism evidence="6 7">
    <name type="scientific">Blastopirellula sediminis</name>
    <dbReference type="NCBI Taxonomy" id="2894196"/>
    <lineage>
        <taxon>Bacteria</taxon>
        <taxon>Pseudomonadati</taxon>
        <taxon>Planctomycetota</taxon>
        <taxon>Planctomycetia</taxon>
        <taxon>Pirellulales</taxon>
        <taxon>Pirellulaceae</taxon>
        <taxon>Blastopirellula</taxon>
    </lineage>
</organism>
<dbReference type="InterPro" id="IPR032781">
    <property type="entry name" value="ABC_tran_Xtn"/>
</dbReference>
<keyword evidence="3" id="KW-0175">Coiled coil</keyword>
<dbReference type="PANTHER" id="PTHR42855:SF2">
    <property type="entry name" value="DRUG RESISTANCE ABC TRANSPORTER,ATP-BINDING PROTEIN"/>
    <property type="match status" value="1"/>
</dbReference>
<dbReference type="GO" id="GO:0016887">
    <property type="term" value="F:ATP hydrolysis activity"/>
    <property type="evidence" value="ECO:0007669"/>
    <property type="project" value="InterPro"/>
</dbReference>